<evidence type="ECO:0000256" key="1">
    <source>
        <dbReference type="SAM" id="Phobius"/>
    </source>
</evidence>
<accession>U5L6G0</accession>
<keyword evidence="1" id="KW-1133">Transmembrane helix</keyword>
<dbReference type="KEGG" id="bif:N288_04985"/>
<organism evidence="2 3">
    <name type="scientific">Bacillus infantis NRRL B-14911</name>
    <dbReference type="NCBI Taxonomy" id="1367477"/>
    <lineage>
        <taxon>Bacteria</taxon>
        <taxon>Bacillati</taxon>
        <taxon>Bacillota</taxon>
        <taxon>Bacilli</taxon>
        <taxon>Bacillales</taxon>
        <taxon>Bacillaceae</taxon>
        <taxon>Bacillus</taxon>
    </lineage>
</organism>
<sequence length="54" mass="5967">MSGKKVAVFIFVGVLALVIILFVVMNLFFSYMETNDGTDDTAFNTPSVYIADKL</sequence>
<reference evidence="2 3" key="1">
    <citation type="submission" date="2013-07" db="EMBL/GenBank/DDBJ databases">
        <title>Complete genome sequence of Bacillus infantis NRRL B-14911 that has potential to induce cardiac disease by antigenic mimicry.</title>
        <authorList>
            <person name="Massilamany C."/>
            <person name="Smith T.P.L."/>
            <person name="Loy J.D."/>
            <person name="Barletta R."/>
            <person name="Reddy J."/>
        </authorList>
    </citation>
    <scope>NUCLEOTIDE SEQUENCE [LARGE SCALE GENOMIC DNA]</scope>
    <source>
        <strain evidence="2 3">NRRL B-14911</strain>
    </source>
</reference>
<feature type="transmembrane region" description="Helical" evidence="1">
    <location>
        <begin position="6"/>
        <end position="29"/>
    </location>
</feature>
<evidence type="ECO:0000313" key="2">
    <source>
        <dbReference type="EMBL" id="AGX02953.1"/>
    </source>
</evidence>
<dbReference type="AlphaFoldDB" id="U5L6G0"/>
<keyword evidence="1" id="KW-0472">Membrane</keyword>
<name>U5L6G0_9BACI</name>
<dbReference type="RefSeq" id="WP_009791875.1">
    <property type="nucleotide sequence ID" value="NC_022524.1"/>
</dbReference>
<dbReference type="GeneID" id="97348214"/>
<dbReference type="PATRIC" id="fig|1367477.3.peg.929"/>
<dbReference type="EMBL" id="CP006643">
    <property type="protein sequence ID" value="AGX02953.1"/>
    <property type="molecule type" value="Genomic_DNA"/>
</dbReference>
<keyword evidence="3" id="KW-1185">Reference proteome</keyword>
<dbReference type="HOGENOM" id="CLU_3040423_0_0_9"/>
<dbReference type="Proteomes" id="UP000017805">
    <property type="component" value="Chromosome"/>
</dbReference>
<protein>
    <submittedName>
        <fullName evidence="2">Uncharacterized protein</fullName>
    </submittedName>
</protein>
<proteinExistence type="predicted"/>
<keyword evidence="1" id="KW-0812">Transmembrane</keyword>
<gene>
    <name evidence="2" type="ORF">N288_04985</name>
</gene>
<evidence type="ECO:0000313" key="3">
    <source>
        <dbReference type="Proteomes" id="UP000017805"/>
    </source>
</evidence>